<accession>A0A1F6A925</accession>
<sequence length="162" mass="17508">MKQCINDAIIKRSGQTIIEVVIALSLIILFLSGVVIVELISIKNVQYSQNKSIAVSLARQQIERARVIRDTAGIDALDTCINNNCFINNNLTPLPVSPTGVYGQNLILTAVTDFDCSVPPEVTITPMPTSYKAVSTVNWGFGAANVTPAPELSVSSCITDWR</sequence>
<dbReference type="EMBL" id="MFJN01000034">
    <property type="protein sequence ID" value="OGG20807.1"/>
    <property type="molecule type" value="Genomic_DNA"/>
</dbReference>
<reference evidence="1 2" key="1">
    <citation type="journal article" date="2016" name="Nat. Commun.">
        <title>Thousands of microbial genomes shed light on interconnected biogeochemical processes in an aquifer system.</title>
        <authorList>
            <person name="Anantharaman K."/>
            <person name="Brown C.T."/>
            <person name="Hug L.A."/>
            <person name="Sharon I."/>
            <person name="Castelle C.J."/>
            <person name="Probst A.J."/>
            <person name="Thomas B.C."/>
            <person name="Singh A."/>
            <person name="Wilkins M.J."/>
            <person name="Karaoz U."/>
            <person name="Brodie E.L."/>
            <person name="Williams K.H."/>
            <person name="Hubbard S.S."/>
            <person name="Banfield J.F."/>
        </authorList>
    </citation>
    <scope>NUCLEOTIDE SEQUENCE [LARGE SCALE GENOMIC DNA]</scope>
</reference>
<comment type="caution">
    <text evidence="1">The sequence shown here is derived from an EMBL/GenBank/DDBJ whole genome shotgun (WGS) entry which is preliminary data.</text>
</comment>
<dbReference type="AlphaFoldDB" id="A0A1F6A925"/>
<dbReference type="Proteomes" id="UP000177092">
    <property type="component" value="Unassembled WGS sequence"/>
</dbReference>
<dbReference type="STRING" id="1798384.A3D03_03955"/>
<evidence type="ECO:0000313" key="1">
    <source>
        <dbReference type="EMBL" id="OGG20807.1"/>
    </source>
</evidence>
<evidence type="ECO:0000313" key="2">
    <source>
        <dbReference type="Proteomes" id="UP000177092"/>
    </source>
</evidence>
<proteinExistence type="predicted"/>
<name>A0A1F6A925_9BACT</name>
<gene>
    <name evidence="1" type="ORF">A3D03_03955</name>
</gene>
<organism evidence="1 2">
    <name type="scientific">Candidatus Gottesmanbacteria bacterium RIFCSPHIGHO2_02_FULL_40_13</name>
    <dbReference type="NCBI Taxonomy" id="1798384"/>
    <lineage>
        <taxon>Bacteria</taxon>
        <taxon>Candidatus Gottesmaniibacteriota</taxon>
    </lineage>
</organism>
<protein>
    <submittedName>
        <fullName evidence="1">Uncharacterized protein</fullName>
    </submittedName>
</protein>